<evidence type="ECO:0000313" key="11">
    <source>
        <dbReference type="EMBL" id="RDW27753.1"/>
    </source>
</evidence>
<dbReference type="PANTHER" id="PTHR12022">
    <property type="entry name" value="UBIQUINOL-CYTOCHROME C REDUCTASE COMPLEX 14 KD PROTEIN"/>
    <property type="match status" value="1"/>
</dbReference>
<evidence type="ECO:0000313" key="10">
    <source>
        <dbReference type="EMBL" id="AOW06366.1"/>
    </source>
</evidence>
<keyword evidence="4 9" id="KW-0679">Respiratory chain</keyword>
<dbReference type="PIRSF" id="PIRSF000022">
    <property type="entry name" value="Bc1_14K"/>
    <property type="match status" value="1"/>
</dbReference>
<evidence type="ECO:0000256" key="8">
    <source>
        <dbReference type="ARBA" id="ARBA00023136"/>
    </source>
</evidence>
<dbReference type="EMBL" id="CP017557">
    <property type="protein sequence ID" value="AOW06366.1"/>
    <property type="molecule type" value="Genomic_DNA"/>
</dbReference>
<dbReference type="Pfam" id="PF02271">
    <property type="entry name" value="UCR_14kD"/>
    <property type="match status" value="1"/>
</dbReference>
<evidence type="ECO:0000256" key="9">
    <source>
        <dbReference type="PIRNR" id="PIRNR000022"/>
    </source>
</evidence>
<comment type="similarity">
    <text evidence="2 9">Belongs to the UQCRB/QCR7 family.</text>
</comment>
<evidence type="ECO:0000313" key="12">
    <source>
        <dbReference type="Proteomes" id="UP000182444"/>
    </source>
</evidence>
<dbReference type="EMBL" id="KZ858959">
    <property type="protein sequence ID" value="RDW27753.1"/>
    <property type="molecule type" value="Genomic_DNA"/>
</dbReference>
<comment type="subcellular location">
    <subcellularLocation>
        <location evidence="1">Mitochondrion inner membrane</location>
        <topology evidence="1">Peripheral membrane protein</topology>
        <orientation evidence="1">Matrix side</orientation>
    </subcellularLocation>
</comment>
<evidence type="ECO:0000256" key="2">
    <source>
        <dbReference type="ARBA" id="ARBA00008554"/>
    </source>
</evidence>
<dbReference type="OrthoDB" id="425749at2759"/>
<keyword evidence="6 9" id="KW-0249">Electron transport</keyword>
<dbReference type="GO" id="GO:0045275">
    <property type="term" value="C:respiratory chain complex III"/>
    <property type="evidence" value="ECO:0007669"/>
    <property type="project" value="EnsemblFungi"/>
</dbReference>
<keyword evidence="3 9" id="KW-0813">Transport</keyword>
<evidence type="ECO:0000256" key="1">
    <source>
        <dbReference type="ARBA" id="ARBA00004443"/>
    </source>
</evidence>
<dbReference type="GeneID" id="2911660"/>
<sequence>MASITSVVKTSELILKSPLLSKIVVPLAKTYVKFSGYRQLGFKMNDLIIEETPNMQLALRRLPPTESYDRVYRLIRATQFSLSHKLATGNDITKPEEDDHYLIPYILDVEAEAFEKDALDNLEVVKRK</sequence>
<dbReference type="GO" id="GO:0034551">
    <property type="term" value="P:mitochondrial respiratory chain complex III assembly"/>
    <property type="evidence" value="ECO:0007669"/>
    <property type="project" value="EnsemblFungi"/>
</dbReference>
<dbReference type="Proteomes" id="UP000256601">
    <property type="component" value="Unassembled WGS sequence"/>
</dbReference>
<dbReference type="Gene3D" id="1.10.1090.10">
    <property type="entry name" value="Cytochrome b-c1 complex subunit 7"/>
    <property type="match status" value="1"/>
</dbReference>
<reference evidence="11 13" key="2">
    <citation type="submission" date="2018-07" db="EMBL/GenBank/DDBJ databases">
        <title>Draft Genome Assemblies for Five Robust Yarrowia lipolytica Strains Exhibiting High Lipid Production and Pentose Sugar Utilization and Sugar Alcohol Secretion from Undetoxified Lignocellulosic Biomass Hydrolysates.</title>
        <authorList>
            <consortium name="DOE Joint Genome Institute"/>
            <person name="Walker C."/>
            <person name="Ryu S."/>
            <person name="Na H."/>
            <person name="Zane M."/>
            <person name="LaButti K."/>
            <person name="Lipzen A."/>
            <person name="Haridas S."/>
            <person name="Barry K."/>
            <person name="Grigoriev I.V."/>
            <person name="Quarterman J."/>
            <person name="Slininger P."/>
            <person name="Dien B."/>
            <person name="Trinh C.T."/>
        </authorList>
    </citation>
    <scope>NUCLEOTIDE SEQUENCE [LARGE SCALE GENOMIC DNA]</scope>
    <source>
        <strain evidence="11 13">YB392</strain>
    </source>
</reference>
<dbReference type="FunFam" id="1.10.1090.10:FF:000001">
    <property type="entry name" value="Cytochrome b-c1 complex subunit 7"/>
    <property type="match status" value="1"/>
</dbReference>
<dbReference type="GO" id="GO:0099617">
    <property type="term" value="C:matrix side of mitochondrial inner membrane"/>
    <property type="evidence" value="ECO:0007669"/>
    <property type="project" value="EnsemblFungi"/>
</dbReference>
<keyword evidence="7 9" id="KW-0496">Mitochondrion</keyword>
<dbReference type="AlphaFoldDB" id="A0A1H6PYP6"/>
<comment type="function">
    <text evidence="9">Component of the ubiquinol-cytochrome c oxidoreductase, a multisubunit transmembrane complex that is part of the mitochondrial electron transport chain which drives oxidative phosphorylation.</text>
</comment>
<dbReference type="PANTHER" id="PTHR12022:SF0">
    <property type="entry name" value="CYTOCHROME B-C1 COMPLEX SUBUNIT 7"/>
    <property type="match status" value="1"/>
</dbReference>
<gene>
    <name evidence="11" type="ORF">B0I71DRAFT_128648</name>
    <name evidence="10" type="ORF">YALI1_E40361g</name>
</gene>
<evidence type="ECO:0000256" key="6">
    <source>
        <dbReference type="ARBA" id="ARBA00022982"/>
    </source>
</evidence>
<dbReference type="VEuPathDB" id="FungiDB:YALI1_E40361g"/>
<organism evidence="10 12">
    <name type="scientific">Yarrowia lipolytica</name>
    <name type="common">Candida lipolytica</name>
    <dbReference type="NCBI Taxonomy" id="4952"/>
    <lineage>
        <taxon>Eukaryota</taxon>
        <taxon>Fungi</taxon>
        <taxon>Dikarya</taxon>
        <taxon>Ascomycota</taxon>
        <taxon>Saccharomycotina</taxon>
        <taxon>Dipodascomycetes</taxon>
        <taxon>Dipodascales</taxon>
        <taxon>Dipodascales incertae sedis</taxon>
        <taxon>Yarrowia</taxon>
    </lineage>
</organism>
<dbReference type="RefSeq" id="XP_504755.1">
    <property type="nucleotide sequence ID" value="XM_504755.1"/>
</dbReference>
<protein>
    <recommendedName>
        <fullName evidence="9">Cytochrome b-c1 complex subunit 7</fullName>
    </recommendedName>
</protein>
<keyword evidence="8 9" id="KW-0472">Membrane</keyword>
<evidence type="ECO:0000256" key="7">
    <source>
        <dbReference type="ARBA" id="ARBA00023128"/>
    </source>
</evidence>
<evidence type="ECO:0000256" key="5">
    <source>
        <dbReference type="ARBA" id="ARBA00022792"/>
    </source>
</evidence>
<accession>A0A1H6PYP6</accession>
<evidence type="ECO:0000256" key="3">
    <source>
        <dbReference type="ARBA" id="ARBA00022448"/>
    </source>
</evidence>
<dbReference type="eggNOG" id="KOG3440">
    <property type="taxonomic scope" value="Eukaryota"/>
</dbReference>
<dbReference type="KEGG" id="yli:2911660"/>
<dbReference type="GO" id="GO:0006122">
    <property type="term" value="P:mitochondrial electron transport, ubiquinol to cytochrome c"/>
    <property type="evidence" value="ECO:0007669"/>
    <property type="project" value="EnsemblFungi"/>
</dbReference>
<dbReference type="SMR" id="A0A1H6PYP6"/>
<proteinExistence type="inferred from homology"/>
<dbReference type="InterPro" id="IPR003197">
    <property type="entry name" value="QCR7"/>
</dbReference>
<dbReference type="Proteomes" id="UP000182444">
    <property type="component" value="Chromosome 1E"/>
</dbReference>
<name>A0A1H6PYP6_YARLL</name>
<dbReference type="GO" id="GO:0008121">
    <property type="term" value="F:quinol-cytochrome-c reductase activity"/>
    <property type="evidence" value="ECO:0007669"/>
    <property type="project" value="EnsemblFungi"/>
</dbReference>
<keyword evidence="5 9" id="KW-0999">Mitochondrion inner membrane</keyword>
<dbReference type="VEuPathDB" id="FungiDB:YALI0_E34037g"/>
<dbReference type="InterPro" id="IPR036544">
    <property type="entry name" value="QCR7_sf"/>
</dbReference>
<evidence type="ECO:0000313" key="13">
    <source>
        <dbReference type="Proteomes" id="UP000256601"/>
    </source>
</evidence>
<evidence type="ECO:0000256" key="4">
    <source>
        <dbReference type="ARBA" id="ARBA00022660"/>
    </source>
</evidence>
<reference evidence="10 12" key="1">
    <citation type="journal article" date="2016" name="PLoS ONE">
        <title>Sequence Assembly of Yarrowia lipolytica Strain W29/CLIB89 Shows Transposable Element Diversity.</title>
        <authorList>
            <person name="Magnan C."/>
            <person name="Yu J."/>
            <person name="Chang I."/>
            <person name="Jahn E."/>
            <person name="Kanomata Y."/>
            <person name="Wu J."/>
            <person name="Zeller M."/>
            <person name="Oakes M."/>
            <person name="Baldi P."/>
            <person name="Sandmeyer S."/>
        </authorList>
    </citation>
    <scope>NUCLEOTIDE SEQUENCE [LARGE SCALE GENOMIC DNA]</scope>
    <source>
        <strain evidence="10">CLIB89</strain>
        <strain evidence="12">CLIB89(W29)</strain>
    </source>
</reference>
<dbReference type="SUPFAM" id="SSF81524">
    <property type="entry name" value="14 kDa protein of cytochrome bc1 complex (Ubiquinol-cytochrome c reductase)"/>
    <property type="match status" value="1"/>
</dbReference>
<dbReference type="OMA" id="PLAQWYT"/>